<dbReference type="InterPro" id="IPR018200">
    <property type="entry name" value="USP_CS"/>
</dbReference>
<dbReference type="PROSITE" id="PS00972">
    <property type="entry name" value="USP_1"/>
    <property type="match status" value="1"/>
</dbReference>
<dbReference type="PANTHER" id="PTHR24006">
    <property type="entry name" value="UBIQUITIN CARBOXYL-TERMINAL HYDROLASE"/>
    <property type="match status" value="1"/>
</dbReference>
<dbReference type="Pfam" id="PF00443">
    <property type="entry name" value="UCH"/>
    <property type="match status" value="1"/>
</dbReference>
<name>A0ABR0EPQ9_ZASCE</name>
<evidence type="ECO:0000313" key="3">
    <source>
        <dbReference type="EMBL" id="KAK4503083.1"/>
    </source>
</evidence>
<evidence type="ECO:0000256" key="1">
    <source>
        <dbReference type="SAM" id="MobiDB-lite"/>
    </source>
</evidence>
<gene>
    <name evidence="3" type="ORF">PRZ48_006510</name>
</gene>
<comment type="caution">
    <text evidence="3">The sequence shown here is derived from an EMBL/GenBank/DDBJ whole genome shotgun (WGS) entry which is preliminary data.</text>
</comment>
<proteinExistence type="predicted"/>
<dbReference type="PROSITE" id="PS50235">
    <property type="entry name" value="USP_3"/>
    <property type="match status" value="1"/>
</dbReference>
<dbReference type="PROSITE" id="PS00973">
    <property type="entry name" value="USP_2"/>
    <property type="match status" value="1"/>
</dbReference>
<dbReference type="InterPro" id="IPR050164">
    <property type="entry name" value="Peptidase_C19"/>
</dbReference>
<dbReference type="InterPro" id="IPR038765">
    <property type="entry name" value="Papain-like_cys_pep_sf"/>
</dbReference>
<dbReference type="EMBL" id="JAXOVC010000004">
    <property type="protein sequence ID" value="KAK4503083.1"/>
    <property type="molecule type" value="Genomic_DNA"/>
</dbReference>
<dbReference type="Proteomes" id="UP001305779">
    <property type="component" value="Unassembled WGS sequence"/>
</dbReference>
<sequence length="2393" mass="267047">MASANTDPAWARDEAADANPDLTRKRQRLSEETETSPLSTDGDVVIEALPPDEIGTSFDNAIALDDDTTMPPFSETFILAPEVAMSAAGQFNWLCERAAGLPIDGSIFRALASWLTEHLDQTRDHDFFLDSYVDEHEFFGKLGQACSAILERQEDLLEPKEIQRYGVAALTRSADDFVDAVYELSSRVLRVLPSFVDSTIARRDSGQVSKTRQHLDLLSYVVILAQTLTYHRANQVLGFFSASLDFKSVSSGKRRRNEFAKQLESMGSLLDLLKKLAQCHREITNAWDGIDATLRIFNAVGLPSDDDERAVMDLAHLYILPVICEKHPRALPDNFHELAMTLSTCLLKRLATNADAAGCATLYESYIKSENDALMMESSHDAGVVDLLQSVSGGDHATLVELLTTAWTLARLKSFIYSDIMDVRSCGITLLSQKLLELYNEHRSGHDNFEHPVLQYVARFMRANELTKYIFGPNSHASLVNHSQNIIGFLAATFAYTNLESDIIWHACTNSVETEFVKASFTVLADLSRYLDLDHLLYLANKYAVTPPSKLGKDAVESLTDLFQKVQIKSSELNDHKHRLATAFISMDIMMRVANVHDQAPLLQLRNTARNELSRFATPAYNKDDRAQIFSRCIPNLLHANEHATTSVEIIAMFLPCIQTPQESLELLDMLPVQAVVEEVGQYVTSWREAEDPSRNATAIPGLQTRLDFVVRLMSLPGTNPDEQVRASLFRYTVGDMGLNNVARDLCWGALLRFLSFPELAAVSHSLITHFLEKEAFQLDLRFMTPQLIKLFGHSLQTQVKQNATPDDDSHILEVPAWQKLVQAAESVDVPQVSQPATYAICDMLFNQLGHSEGARLAAAKCHSDFARQQISHICDDFVNLDTVGSAAICQKISLLDAVLQKSRQSASSFTPGLDTDLCLATQPADELFQCMTQVYCGGHGQPKSYRLQANRTTTVLELQARLSAITGAAENRIIVGGKAIDLETQSKEPLATLGVQASGGILISPKHTMDSDLSIVLTPPGTVEQEVLTHFDDLERLLDGPDDVAQKAYQFLATIPPPRQVRQKVASTTTPVQELFPIGTQSWRSFYSLRVLDVHRTDFAKMGVADDEYIRQGVQLLVAVLVDKNRPVHAGVFAAVFACLTSFLQERPANAAKDLGIEEPSAFIDRVIDVCNLAVQCPQEMHEPGYKLLIQALRALFEASRMDNSIWQCFIEHPLAVQMHKNVLLLSSNHCVPPNATDATTMIKEFCIEERQPDNVANFYAKTLLSLLPDALDHRHRASHFFPFALEAIMASRALQHDEAKARGTMELLISTLRSYQHVESVDLPILDSAMLGLLKLLVAVIQVVKGFKKPLALSNLCTEILTRFLFPPHADPLSKPLVDAKTRKCAYELVQGACELEADFANLLDAAVVAMNDSIGNPNDKFPGIPAWLRPAPRCNGLINLGMTCYMNSLLQQLFANVHFRKFIFEVPIFDTEKQSLLIEVQKLFANMQDSYCIAPDTSALAKVLSIQTDSQEDVHGFYEDLLARLEANMPNDTWKASLNRFYTGKQLSQIKADCGHVSPKTEPFVDLPIIIKNKTGLSESLDEFVQGEPMEGANRYKCQACDSADGGRLVNAVRRACPEEIPNNLTFCLKRFTFEAMLGVEGKVNDRFEFPQTINMAPYKAAHLSDPTAEVEEDNFELVGVIVHQGTLHLGHYWSYSLLRNTAQPFSRTWVKLEDRNVSPVQGGIREVQHECFGGQRYNNGNERADNAYVLFYERRSSLEEIIAVPGPITDPDTGLLLPPKVTPPPHLAAEIHMHNAWRFRIGHLFQDEFAAYVAWLLEHYKQDYRDQRLAARKPAPSADSGMSSDAEGSVTSIASDEELTSDPLVRRVAEVAMTYLQRIAVCDPGRRLGACIKLLSSLALAQPAFAVLFIKQIIVAPKWFEKIAQHENKRVRTLVGDFVILCLKQILNHDQTMCERACTAVAQIHSGLMKNTNLATSLDWEDYLKFAAGLASLGQRATEIVLDSGYWEWVFNILYLPVDGSLRKEYPGVTEHFKTNPTQVSALYEFIYSILNGHVNLAYSQTDPELEGYYKQGPDGLVMSEDEIWRLTEYSSTGNRQDILNWIRASRWARSDGPWQDSAPGKLVGLLSSPKSAPENVMQIHQSLLRHIDLEEDHLSTLVSLAMHFCTNCDSEEHALPIFQTLVRVMPMWDGSNGEFLKILPDAYKAVPGTVIALMESWTPTFLDAKQIHRDEAAKWLQQEVFAEPISDSADLDAERTRQARKLIKHCDIFLRDAFNRDSRRSRSEAIIQLVYAISTYLQTLQAQVATMAESPDAEVSVKLRTEVDEIPLAMVVLKDLDADVLSVWQPDVVGVMQGASGQEVRASVEADEEFGSSDEEEWDDDDESVQLD</sequence>
<feature type="compositionally biased region" description="Acidic residues" evidence="1">
    <location>
        <begin position="2370"/>
        <end position="2393"/>
    </location>
</feature>
<feature type="domain" description="USP" evidence="2">
    <location>
        <begin position="1438"/>
        <end position="1759"/>
    </location>
</feature>
<protein>
    <recommendedName>
        <fullName evidence="2">USP domain-containing protein</fullName>
    </recommendedName>
</protein>
<feature type="region of interest" description="Disordered" evidence="1">
    <location>
        <begin position="2361"/>
        <end position="2393"/>
    </location>
</feature>
<dbReference type="InterPro" id="IPR028889">
    <property type="entry name" value="USP"/>
</dbReference>
<evidence type="ECO:0000259" key="2">
    <source>
        <dbReference type="PROSITE" id="PS50235"/>
    </source>
</evidence>
<dbReference type="PANTHER" id="PTHR24006:SF827">
    <property type="entry name" value="UBIQUITIN CARBOXYL-TERMINAL HYDROLASE 34"/>
    <property type="match status" value="1"/>
</dbReference>
<feature type="region of interest" description="Disordered" evidence="1">
    <location>
        <begin position="1"/>
        <end position="44"/>
    </location>
</feature>
<reference evidence="3 4" key="1">
    <citation type="journal article" date="2023" name="G3 (Bethesda)">
        <title>A chromosome-level genome assembly of Zasmidium syzygii isolated from banana leaves.</title>
        <authorList>
            <person name="van Westerhoven A.C."/>
            <person name="Mehrabi R."/>
            <person name="Talebi R."/>
            <person name="Steentjes M.B.F."/>
            <person name="Corcolon B."/>
            <person name="Chong P.A."/>
            <person name="Kema G.H.J."/>
            <person name="Seidl M.F."/>
        </authorList>
    </citation>
    <scope>NUCLEOTIDE SEQUENCE [LARGE SCALE GENOMIC DNA]</scope>
    <source>
        <strain evidence="3 4">P124</strain>
    </source>
</reference>
<keyword evidence="4" id="KW-1185">Reference proteome</keyword>
<dbReference type="SUPFAM" id="SSF54001">
    <property type="entry name" value="Cysteine proteinases"/>
    <property type="match status" value="1"/>
</dbReference>
<evidence type="ECO:0000313" key="4">
    <source>
        <dbReference type="Proteomes" id="UP001305779"/>
    </source>
</evidence>
<dbReference type="InterPro" id="IPR001394">
    <property type="entry name" value="Peptidase_C19_UCH"/>
</dbReference>
<organism evidence="3 4">
    <name type="scientific">Zasmidium cellare</name>
    <name type="common">Wine cellar mold</name>
    <name type="synonym">Racodium cellare</name>
    <dbReference type="NCBI Taxonomy" id="395010"/>
    <lineage>
        <taxon>Eukaryota</taxon>
        <taxon>Fungi</taxon>
        <taxon>Dikarya</taxon>
        <taxon>Ascomycota</taxon>
        <taxon>Pezizomycotina</taxon>
        <taxon>Dothideomycetes</taxon>
        <taxon>Dothideomycetidae</taxon>
        <taxon>Mycosphaerellales</taxon>
        <taxon>Mycosphaerellaceae</taxon>
        <taxon>Zasmidium</taxon>
    </lineage>
</organism>
<feature type="compositionally biased region" description="Basic and acidic residues" evidence="1">
    <location>
        <begin position="22"/>
        <end position="31"/>
    </location>
</feature>
<accession>A0ABR0EPQ9</accession>
<dbReference type="Gene3D" id="3.90.70.10">
    <property type="entry name" value="Cysteine proteinases"/>
    <property type="match status" value="1"/>
</dbReference>